<evidence type="ECO:0000313" key="8">
    <source>
        <dbReference type="EMBL" id="NDV45351.1"/>
    </source>
</evidence>
<evidence type="ECO:0000313" key="9">
    <source>
        <dbReference type="Proteomes" id="UP000468707"/>
    </source>
</evidence>
<dbReference type="AlphaFoldDB" id="A0A6I5L6F2"/>
<dbReference type="GO" id="GO:0043138">
    <property type="term" value="F:3'-5' DNA helicase activity"/>
    <property type="evidence" value="ECO:0007669"/>
    <property type="project" value="UniProtKB-EC"/>
</dbReference>
<dbReference type="GO" id="GO:0003677">
    <property type="term" value="F:DNA binding"/>
    <property type="evidence" value="ECO:0007669"/>
    <property type="project" value="InterPro"/>
</dbReference>
<evidence type="ECO:0000256" key="5">
    <source>
        <dbReference type="ARBA" id="ARBA00034923"/>
    </source>
</evidence>
<accession>A0A6I5L6F2</accession>
<reference evidence="8 9" key="1">
    <citation type="submission" date="2020-01" db="EMBL/GenBank/DDBJ databases">
        <title>Muricauda sediminis sp.nov. 40Bstr401.</title>
        <authorList>
            <person name="Xue Z."/>
            <person name="Zhu S."/>
            <person name="Ren N."/>
            <person name="Chen T."/>
            <person name="Chen X."/>
            <person name="Chen J."/>
            <person name="Yang J."/>
        </authorList>
    </citation>
    <scope>NUCLEOTIDE SEQUENCE [LARGE SCALE GENOMIC DNA]</scope>
    <source>
        <strain evidence="8 9">40Bstr401</strain>
    </source>
</reference>
<dbReference type="InterPro" id="IPR027417">
    <property type="entry name" value="P-loop_NTPase"/>
</dbReference>
<organism evidence="8 9">
    <name type="scientific">Flagellimonas sediminis</name>
    <dbReference type="NCBI Taxonomy" id="2696468"/>
    <lineage>
        <taxon>Bacteria</taxon>
        <taxon>Pseudomonadati</taxon>
        <taxon>Bacteroidota</taxon>
        <taxon>Flavobacteriia</taxon>
        <taxon>Flavobacteriales</taxon>
        <taxon>Flavobacteriaceae</taxon>
        <taxon>Flagellimonas</taxon>
    </lineage>
</organism>
<comment type="caution">
    <text evidence="8">The sequence shown here is derived from an EMBL/GenBank/DDBJ whole genome shotgun (WGS) entry which is preliminary data.</text>
</comment>
<dbReference type="Pfam" id="PF13245">
    <property type="entry name" value="AAA_19"/>
    <property type="match status" value="1"/>
</dbReference>
<evidence type="ECO:0000256" key="1">
    <source>
        <dbReference type="ARBA" id="ARBA00022741"/>
    </source>
</evidence>
<dbReference type="Gene3D" id="1.10.486.10">
    <property type="entry name" value="PCRA, domain 4"/>
    <property type="match status" value="1"/>
</dbReference>
<evidence type="ECO:0000256" key="6">
    <source>
        <dbReference type="PROSITE-ProRule" id="PRU00560"/>
    </source>
</evidence>
<evidence type="ECO:0000259" key="7">
    <source>
        <dbReference type="PROSITE" id="PS51198"/>
    </source>
</evidence>
<dbReference type="RefSeq" id="WP_051947126.1">
    <property type="nucleotide sequence ID" value="NZ_JAAAMI010000016.1"/>
</dbReference>
<dbReference type="InterPro" id="IPR027785">
    <property type="entry name" value="UvrD-like_helicase_C"/>
</dbReference>
<feature type="domain" description="UvrD-like helicase ATP-binding" evidence="7">
    <location>
        <begin position="2"/>
        <end position="243"/>
    </location>
</feature>
<proteinExistence type="predicted"/>
<dbReference type="GO" id="GO:0016787">
    <property type="term" value="F:hydrolase activity"/>
    <property type="evidence" value="ECO:0007669"/>
    <property type="project" value="UniProtKB-UniRule"/>
</dbReference>
<dbReference type="PROSITE" id="PS51198">
    <property type="entry name" value="UVRD_HELICASE_ATP_BIND"/>
    <property type="match status" value="1"/>
</dbReference>
<keyword evidence="1 6" id="KW-0547">Nucleotide-binding</keyword>
<dbReference type="GO" id="GO:0000725">
    <property type="term" value="P:recombinational repair"/>
    <property type="evidence" value="ECO:0007669"/>
    <property type="project" value="TreeGrafter"/>
</dbReference>
<dbReference type="InterPro" id="IPR014016">
    <property type="entry name" value="UvrD-like_ATP-bd"/>
</dbReference>
<gene>
    <name evidence="8" type="ORF">GTK07_18675</name>
</gene>
<dbReference type="PANTHER" id="PTHR11070:SF2">
    <property type="entry name" value="ATP-DEPENDENT DNA HELICASE SRS2"/>
    <property type="match status" value="1"/>
</dbReference>
<evidence type="ECO:0000256" key="4">
    <source>
        <dbReference type="ARBA" id="ARBA00022840"/>
    </source>
</evidence>
<name>A0A6I5L6F2_9FLAO</name>
<keyword evidence="9" id="KW-1185">Reference proteome</keyword>
<dbReference type="PANTHER" id="PTHR11070">
    <property type="entry name" value="UVRD / RECB / PCRA DNA HELICASE FAMILY MEMBER"/>
    <property type="match status" value="1"/>
</dbReference>
<evidence type="ECO:0000256" key="2">
    <source>
        <dbReference type="ARBA" id="ARBA00022801"/>
    </source>
</evidence>
<dbReference type="Pfam" id="PF13538">
    <property type="entry name" value="UvrD_C_2"/>
    <property type="match status" value="1"/>
</dbReference>
<keyword evidence="4 6" id="KW-0067">ATP-binding</keyword>
<dbReference type="GO" id="GO:0005524">
    <property type="term" value="F:ATP binding"/>
    <property type="evidence" value="ECO:0007669"/>
    <property type="project" value="UniProtKB-UniRule"/>
</dbReference>
<sequence length="572" mass="65372">MALEIDENRRAILDCKRNLLVIGGPGCGKTTIALAKAFSYIREQSLNRGEKILFLSFSRNARARILESAENFPDFKELGAKLYVQTFHAFFLEIIKTHGYLLGCPKKISIIPPHDEAALKGDRKDDDPAWLVEKQDLFNQEGKITFDRFAAIVLELITRSERIRDSIGSAFPLIIVDEAQDTDTEQWQIVQAFHGISQLLLLGDLDQQIFDYRPDIDPRRLLEIKEQINPLEITLASDNFRNPNTEILDFARDLRDNSPRDRGYKGMTSMKYAVIAKYRDRSICQSVGILNSKIEEATGEKPKNIAILTPWWKGVKMVSSALKARKIPHRVQFDETATNFSSRLVACLMEPILDKKQHLVWVLVILRDYQSAKGNRKESTKYDGWIAKVMEDGKVSGKTIPYFQGVIEKISQHQFSGNPAQDWKYVQELLFTCEMGPIQKFARQSEFLVAYNRGRIIMRDLGNAWLEHSGYVDARGILHRAVLESQMSSDVVKEEGIHVMTTYKSKGKEFDGVIIFQNEHISPIELRDDNAGMDRSRRLLLVGVTRARHHVLILRQAGFRSKLLDMFNLDGL</sequence>
<protein>
    <recommendedName>
        <fullName evidence="5">DNA 3'-5' helicase II</fullName>
    </recommendedName>
</protein>
<evidence type="ECO:0000256" key="3">
    <source>
        <dbReference type="ARBA" id="ARBA00022806"/>
    </source>
</evidence>
<dbReference type="Proteomes" id="UP000468707">
    <property type="component" value="Unassembled WGS sequence"/>
</dbReference>
<dbReference type="SMART" id="SM00382">
    <property type="entry name" value="AAA"/>
    <property type="match status" value="1"/>
</dbReference>
<feature type="binding site" evidence="6">
    <location>
        <begin position="23"/>
        <end position="30"/>
    </location>
    <ligand>
        <name>ATP</name>
        <dbReference type="ChEBI" id="CHEBI:30616"/>
    </ligand>
</feature>
<keyword evidence="3 6" id="KW-0347">Helicase</keyword>
<dbReference type="EMBL" id="JAAAMI010000016">
    <property type="protein sequence ID" value="NDV45351.1"/>
    <property type="molecule type" value="Genomic_DNA"/>
</dbReference>
<dbReference type="InterPro" id="IPR003593">
    <property type="entry name" value="AAA+_ATPase"/>
</dbReference>
<dbReference type="Gene3D" id="3.40.50.300">
    <property type="entry name" value="P-loop containing nucleotide triphosphate hydrolases"/>
    <property type="match status" value="2"/>
</dbReference>
<dbReference type="InterPro" id="IPR000212">
    <property type="entry name" value="DNA_helicase_UvrD/REP"/>
</dbReference>
<dbReference type="SUPFAM" id="SSF52540">
    <property type="entry name" value="P-loop containing nucleoside triphosphate hydrolases"/>
    <property type="match status" value="1"/>
</dbReference>
<keyword evidence="2 6" id="KW-0378">Hydrolase</keyword>